<accession>A0ACB5UNJ9</accession>
<reference evidence="1" key="1">
    <citation type="submission" date="2023-09" db="EMBL/GenBank/DDBJ databases">
        <title>Vallitalea sediminicola and Vallitalea maricola sp. nov., anaerobic bacteria isolated from marine sediment.</title>
        <authorList>
            <person name="Hirano S."/>
            <person name="Maeda A."/>
            <person name="Terahara T."/>
            <person name="Mori K."/>
            <person name="Hamada M."/>
            <person name="Matsumoto R."/>
            <person name="Kobayashi T."/>
        </authorList>
    </citation>
    <scope>NUCLEOTIDE SEQUENCE</scope>
    <source>
        <strain evidence="1">AN17-2</strain>
    </source>
</reference>
<protein>
    <submittedName>
        <fullName evidence="1">Uncharacterized protein</fullName>
    </submittedName>
</protein>
<gene>
    <name evidence="1" type="ORF">AN2V17_35880</name>
</gene>
<dbReference type="EMBL" id="BTPU01000067">
    <property type="protein sequence ID" value="GMQ64351.1"/>
    <property type="molecule type" value="Genomic_DNA"/>
</dbReference>
<evidence type="ECO:0000313" key="1">
    <source>
        <dbReference type="EMBL" id="GMQ64351.1"/>
    </source>
</evidence>
<proteinExistence type="predicted"/>
<organism evidence="1 2">
    <name type="scientific">Vallitalea maricola</name>
    <dbReference type="NCBI Taxonomy" id="3074433"/>
    <lineage>
        <taxon>Bacteria</taxon>
        <taxon>Bacillati</taxon>
        <taxon>Bacillota</taxon>
        <taxon>Clostridia</taxon>
        <taxon>Lachnospirales</taxon>
        <taxon>Vallitaleaceae</taxon>
        <taxon>Vallitalea</taxon>
    </lineage>
</organism>
<comment type="caution">
    <text evidence="1">The sequence shown here is derived from an EMBL/GenBank/DDBJ whole genome shotgun (WGS) entry which is preliminary data.</text>
</comment>
<keyword evidence="2" id="KW-1185">Reference proteome</keyword>
<sequence>MTDLEVAKEHLEAWLMADLAVSKNQSYQMGSKRYTRADAGLIAERIKYWKKEVTRLSSKRKSRIKIRSVIPRDL</sequence>
<dbReference type="Proteomes" id="UP001374599">
    <property type="component" value="Unassembled WGS sequence"/>
</dbReference>
<name>A0ACB5UNJ9_9FIRM</name>
<evidence type="ECO:0000313" key="2">
    <source>
        <dbReference type="Proteomes" id="UP001374599"/>
    </source>
</evidence>